<proteinExistence type="predicted"/>
<gene>
    <name evidence="1" type="ORF">OH76DRAFT_1031604</name>
</gene>
<dbReference type="OrthoDB" id="2749413at2759"/>
<evidence type="ECO:0008006" key="3">
    <source>
        <dbReference type="Google" id="ProtNLM"/>
    </source>
</evidence>
<sequence>MQGAAFTYIPCVGVGGGSLADTSATPGRLCCMDVLSPRLPLELLELIVDYIRDDDVDDMDFYSDFDEYRTLRACCLVCRTLLPRSRGNLLRRVRIMDMGQLRSFAWMLDTVVENRALVLELVVLSIAAQPSPADSCAPVLAGKLPRLRCLRLRTEMGPVPDPTMRPAVRMHRSAFASLSSFQQLVELQLSGLRFLQYKHFLRLVSSAPKLSVLQCMQLWFNPPKTGSTSDLFIPTHPPVRQLRLYHVDLAFIPRAVMAGLFRAIEPSSVKHLVITPNKAPLADDVESTYGDVAKFRNLESFTFFIAVAEDGAEYAEVLGLLALLGHNVRTITLSHYLHGAARNHIVPKRSMIDALRRNADELQRSLDPGRFSADTRVVVQFQDFHGSEAWWTKELEPILPNLFKVQHDPGGRYLSVKNVTYSDWSPWEDDKDRSAPS</sequence>
<protein>
    <recommendedName>
        <fullName evidence="3">F-box domain-containing protein</fullName>
    </recommendedName>
</protein>
<organism evidence="1 2">
    <name type="scientific">Lentinus brumalis</name>
    <dbReference type="NCBI Taxonomy" id="2498619"/>
    <lineage>
        <taxon>Eukaryota</taxon>
        <taxon>Fungi</taxon>
        <taxon>Dikarya</taxon>
        <taxon>Basidiomycota</taxon>
        <taxon>Agaricomycotina</taxon>
        <taxon>Agaricomycetes</taxon>
        <taxon>Polyporales</taxon>
        <taxon>Polyporaceae</taxon>
        <taxon>Lentinus</taxon>
    </lineage>
</organism>
<evidence type="ECO:0000313" key="2">
    <source>
        <dbReference type="Proteomes" id="UP000256964"/>
    </source>
</evidence>
<dbReference type="AlphaFoldDB" id="A0A371CXF8"/>
<dbReference type="EMBL" id="KZ857443">
    <property type="protein sequence ID" value="RDX44965.1"/>
    <property type="molecule type" value="Genomic_DNA"/>
</dbReference>
<name>A0A371CXF8_9APHY</name>
<reference evidence="1 2" key="1">
    <citation type="journal article" date="2018" name="Biotechnol. Biofuels">
        <title>Integrative visual omics of the white-rot fungus Polyporus brumalis exposes the biotechnological potential of its oxidative enzymes for delignifying raw plant biomass.</title>
        <authorList>
            <person name="Miyauchi S."/>
            <person name="Rancon A."/>
            <person name="Drula E."/>
            <person name="Hage H."/>
            <person name="Chaduli D."/>
            <person name="Favel A."/>
            <person name="Grisel S."/>
            <person name="Henrissat B."/>
            <person name="Herpoel-Gimbert I."/>
            <person name="Ruiz-Duenas F.J."/>
            <person name="Chevret D."/>
            <person name="Hainaut M."/>
            <person name="Lin J."/>
            <person name="Wang M."/>
            <person name="Pangilinan J."/>
            <person name="Lipzen A."/>
            <person name="Lesage-Meessen L."/>
            <person name="Navarro D."/>
            <person name="Riley R."/>
            <person name="Grigoriev I.V."/>
            <person name="Zhou S."/>
            <person name="Raouche S."/>
            <person name="Rosso M.N."/>
        </authorList>
    </citation>
    <scope>NUCLEOTIDE SEQUENCE [LARGE SCALE GENOMIC DNA]</scope>
    <source>
        <strain evidence="1 2">BRFM 1820</strain>
    </source>
</reference>
<dbReference type="STRING" id="139420.A0A371CXF8"/>
<dbReference type="Proteomes" id="UP000256964">
    <property type="component" value="Unassembled WGS sequence"/>
</dbReference>
<keyword evidence="2" id="KW-1185">Reference proteome</keyword>
<evidence type="ECO:0000313" key="1">
    <source>
        <dbReference type="EMBL" id="RDX44965.1"/>
    </source>
</evidence>
<accession>A0A371CXF8</accession>